<sequence>MQELYEKFHRHDLKQADRLHRYRNIEPESGQFLSMLIRAQQSKNILEIGTSTGYSTLWLAEAARQTQAMITTLEVDAERVTQAKQYATEIDLADLINFKVIDAQVYLEAEQEIFDFILLDAERDDYVSYWPHLSRLLKAKGGLLVVDNVISHAAEVEEFIALIQQDPRFIMSSVPIGAGLLMVGFR</sequence>
<evidence type="ECO:0000313" key="4">
    <source>
        <dbReference type="EMBL" id="MBB6363802.1"/>
    </source>
</evidence>
<dbReference type="Pfam" id="PF01596">
    <property type="entry name" value="Methyltransf_3"/>
    <property type="match status" value="1"/>
</dbReference>
<dbReference type="Gene3D" id="3.40.50.150">
    <property type="entry name" value="Vaccinia Virus protein VP39"/>
    <property type="match status" value="1"/>
</dbReference>
<name>A0AAW3VG08_ACILW</name>
<keyword evidence="3" id="KW-0949">S-adenosyl-L-methionine</keyword>
<keyword evidence="1" id="KW-0489">Methyltransferase</keyword>
<dbReference type="EMBL" id="JACHLA010000010">
    <property type="protein sequence ID" value="MBB6363802.1"/>
    <property type="molecule type" value="Genomic_DNA"/>
</dbReference>
<evidence type="ECO:0000256" key="1">
    <source>
        <dbReference type="ARBA" id="ARBA00022603"/>
    </source>
</evidence>
<comment type="caution">
    <text evidence="4">The sequence shown here is derived from an EMBL/GenBank/DDBJ whole genome shotgun (WGS) entry which is preliminary data.</text>
</comment>
<gene>
    <name evidence="4" type="ORF">HNP34_001942</name>
</gene>
<dbReference type="Proteomes" id="UP000548425">
    <property type="component" value="Unassembled WGS sequence"/>
</dbReference>
<reference evidence="4 5" key="1">
    <citation type="submission" date="2020-08" db="EMBL/GenBank/DDBJ databases">
        <title>Functional genomics of gut bacteria from endangered species of beetles.</title>
        <authorList>
            <person name="Carlos-Shanley C."/>
        </authorList>
    </citation>
    <scope>NUCLEOTIDE SEQUENCE [LARGE SCALE GENOMIC DNA]</scope>
    <source>
        <strain evidence="4 5">S00127</strain>
    </source>
</reference>
<dbReference type="PANTHER" id="PTHR43167">
    <property type="entry name" value="PUTATIVE (AFU_ORTHOLOGUE AFUA_6G01830)-RELATED"/>
    <property type="match status" value="1"/>
</dbReference>
<dbReference type="InterPro" id="IPR029063">
    <property type="entry name" value="SAM-dependent_MTases_sf"/>
</dbReference>
<accession>A0AAW3VG08</accession>
<dbReference type="GO" id="GO:0032259">
    <property type="term" value="P:methylation"/>
    <property type="evidence" value="ECO:0007669"/>
    <property type="project" value="UniProtKB-KW"/>
</dbReference>
<proteinExistence type="predicted"/>
<protein>
    <submittedName>
        <fullName evidence="4">O-methyltransferase YrrM</fullName>
    </submittedName>
</protein>
<evidence type="ECO:0000256" key="3">
    <source>
        <dbReference type="ARBA" id="ARBA00022691"/>
    </source>
</evidence>
<evidence type="ECO:0000256" key="2">
    <source>
        <dbReference type="ARBA" id="ARBA00022679"/>
    </source>
</evidence>
<dbReference type="GO" id="GO:0008171">
    <property type="term" value="F:O-methyltransferase activity"/>
    <property type="evidence" value="ECO:0007669"/>
    <property type="project" value="InterPro"/>
</dbReference>
<dbReference type="InterPro" id="IPR002935">
    <property type="entry name" value="SAM_O-MeTrfase"/>
</dbReference>
<dbReference type="AlphaFoldDB" id="A0AAW3VG08"/>
<evidence type="ECO:0000313" key="5">
    <source>
        <dbReference type="Proteomes" id="UP000548425"/>
    </source>
</evidence>
<dbReference type="PROSITE" id="PS51682">
    <property type="entry name" value="SAM_OMT_I"/>
    <property type="match status" value="1"/>
</dbReference>
<keyword evidence="2" id="KW-0808">Transferase</keyword>
<dbReference type="PANTHER" id="PTHR43167:SF1">
    <property type="entry name" value="PUTATIVE (AFU_ORTHOLOGUE AFUA_6G01830)-RELATED"/>
    <property type="match status" value="1"/>
</dbReference>
<organism evidence="4 5">
    <name type="scientific">Acinetobacter lwoffii</name>
    <dbReference type="NCBI Taxonomy" id="28090"/>
    <lineage>
        <taxon>Bacteria</taxon>
        <taxon>Pseudomonadati</taxon>
        <taxon>Pseudomonadota</taxon>
        <taxon>Gammaproteobacteria</taxon>
        <taxon>Moraxellales</taxon>
        <taxon>Moraxellaceae</taxon>
        <taxon>Acinetobacter</taxon>
    </lineage>
</organism>
<dbReference type="SUPFAM" id="SSF53335">
    <property type="entry name" value="S-adenosyl-L-methionine-dependent methyltransferases"/>
    <property type="match status" value="1"/>
</dbReference>
<dbReference type="CDD" id="cd02440">
    <property type="entry name" value="AdoMet_MTases"/>
    <property type="match status" value="1"/>
</dbReference>